<dbReference type="GO" id="GO:0042773">
    <property type="term" value="P:ATP synthesis coupled electron transport"/>
    <property type="evidence" value="ECO:0007669"/>
    <property type="project" value="InterPro"/>
</dbReference>
<dbReference type="InterPro" id="IPR050586">
    <property type="entry name" value="CPA3_Na-H_Antiporter_D"/>
</dbReference>
<dbReference type="PRINTS" id="PR01437">
    <property type="entry name" value="NUOXDRDTASE4"/>
</dbReference>
<dbReference type="PANTHER" id="PTHR42703:SF1">
    <property type="entry name" value="NA(+)_H(+) ANTIPORTER SUBUNIT D1"/>
    <property type="match status" value="1"/>
</dbReference>
<feature type="transmembrane region" description="Helical" evidence="8">
    <location>
        <begin position="241"/>
        <end position="262"/>
    </location>
</feature>
<dbReference type="NCBIfam" id="NF009308">
    <property type="entry name" value="PRK12665.1"/>
    <property type="match status" value="1"/>
</dbReference>
<evidence type="ECO:0000256" key="6">
    <source>
        <dbReference type="ARBA" id="ARBA00023136"/>
    </source>
</evidence>
<dbReference type="OrthoDB" id="9768329at2"/>
<feature type="transmembrane region" description="Helical" evidence="8">
    <location>
        <begin position="274"/>
        <end position="295"/>
    </location>
</feature>
<feature type="transmembrane region" description="Helical" evidence="8">
    <location>
        <begin position="330"/>
        <end position="350"/>
    </location>
</feature>
<feature type="transmembrane region" description="Helical" evidence="8">
    <location>
        <begin position="453"/>
        <end position="475"/>
    </location>
</feature>
<dbReference type="Proteomes" id="UP000245590">
    <property type="component" value="Unassembled WGS sequence"/>
</dbReference>
<feature type="transmembrane region" description="Helical" evidence="8">
    <location>
        <begin position="6"/>
        <end position="24"/>
    </location>
</feature>
<feature type="transmembrane region" description="Helical" evidence="8">
    <location>
        <begin position="138"/>
        <end position="156"/>
    </location>
</feature>
<dbReference type="RefSeq" id="WP_109275185.1">
    <property type="nucleotide sequence ID" value="NZ_QFKX01000002.1"/>
</dbReference>
<evidence type="ECO:0000256" key="7">
    <source>
        <dbReference type="RuleBase" id="RU000320"/>
    </source>
</evidence>
<evidence type="ECO:0000313" key="10">
    <source>
        <dbReference type="EMBL" id="PWH06591.1"/>
    </source>
</evidence>
<dbReference type="PANTHER" id="PTHR42703">
    <property type="entry name" value="NADH DEHYDROGENASE"/>
    <property type="match status" value="1"/>
</dbReference>
<keyword evidence="5 8" id="KW-1133">Transmembrane helix</keyword>
<evidence type="ECO:0000256" key="5">
    <source>
        <dbReference type="ARBA" id="ARBA00022989"/>
    </source>
</evidence>
<name>A0A2U2RL79_9MICO</name>
<keyword evidence="11" id="KW-1185">Reference proteome</keyword>
<accession>A0A2U2RL79</accession>
<feature type="transmembrane region" description="Helical" evidence="8">
    <location>
        <begin position="302"/>
        <end position="324"/>
    </location>
</feature>
<keyword evidence="6 8" id="KW-0472">Membrane</keyword>
<feature type="transmembrane region" description="Helical" evidence="8">
    <location>
        <begin position="112"/>
        <end position="132"/>
    </location>
</feature>
<feature type="transmembrane region" description="Helical" evidence="8">
    <location>
        <begin position="409"/>
        <end position="432"/>
    </location>
</feature>
<feature type="domain" description="NADH:quinone oxidoreductase/Mrp antiporter transmembrane" evidence="9">
    <location>
        <begin position="132"/>
        <end position="424"/>
    </location>
</feature>
<feature type="transmembrane region" description="Helical" evidence="8">
    <location>
        <begin position="168"/>
        <end position="195"/>
    </location>
</feature>
<keyword evidence="3" id="KW-1003">Cell membrane</keyword>
<comment type="caution">
    <text evidence="10">The sequence shown here is derived from an EMBL/GenBank/DDBJ whole genome shotgun (WGS) entry which is preliminary data.</text>
</comment>
<comment type="similarity">
    <text evidence="2">Belongs to the CPA3 antiporters (TC 2.A.63) subunit D family.</text>
</comment>
<reference evidence="10 11" key="1">
    <citation type="submission" date="2018-05" db="EMBL/GenBank/DDBJ databases">
        <title>Brachybacterium sp. M1HQ-2T, whole genome shotgun sequence.</title>
        <authorList>
            <person name="Tuo L."/>
        </authorList>
    </citation>
    <scope>NUCLEOTIDE SEQUENCE [LARGE SCALE GENOMIC DNA]</scope>
    <source>
        <strain evidence="10 11">M1HQ-2</strain>
    </source>
</reference>
<feature type="transmembrane region" description="Helical" evidence="8">
    <location>
        <begin position="371"/>
        <end position="389"/>
    </location>
</feature>
<comment type="subcellular location">
    <subcellularLocation>
        <location evidence="1">Cell membrane</location>
        <topology evidence="1">Multi-pass membrane protein</topology>
    </subcellularLocation>
    <subcellularLocation>
        <location evidence="7">Membrane</location>
        <topology evidence="7">Multi-pass membrane protein</topology>
    </subcellularLocation>
</comment>
<evidence type="ECO:0000259" key="9">
    <source>
        <dbReference type="Pfam" id="PF00361"/>
    </source>
</evidence>
<feature type="transmembrane region" description="Helical" evidence="8">
    <location>
        <begin position="215"/>
        <end position="234"/>
    </location>
</feature>
<evidence type="ECO:0000256" key="1">
    <source>
        <dbReference type="ARBA" id="ARBA00004651"/>
    </source>
</evidence>
<dbReference type="EMBL" id="QFKX01000002">
    <property type="protein sequence ID" value="PWH06591.1"/>
    <property type="molecule type" value="Genomic_DNA"/>
</dbReference>
<dbReference type="AlphaFoldDB" id="A0A2U2RL79"/>
<evidence type="ECO:0000256" key="8">
    <source>
        <dbReference type="SAM" id="Phobius"/>
    </source>
</evidence>
<protein>
    <submittedName>
        <fullName evidence="10">Na+/H+ antiporter subunit D</fullName>
    </submittedName>
</protein>
<evidence type="ECO:0000313" key="11">
    <source>
        <dbReference type="Proteomes" id="UP000245590"/>
    </source>
</evidence>
<dbReference type="GO" id="GO:0005886">
    <property type="term" value="C:plasma membrane"/>
    <property type="evidence" value="ECO:0007669"/>
    <property type="project" value="UniProtKB-SubCell"/>
</dbReference>
<evidence type="ECO:0000256" key="2">
    <source>
        <dbReference type="ARBA" id="ARBA00005346"/>
    </source>
</evidence>
<sequence length="522" mass="54667">MSIELLLALPVVLPLGGAAASLILRHHARLQRAVSIATLVAILVAALAIGYGVSADGTLVLQIASWTPQLGIVLVADRLTALMLVVSSIVTLAVLIYSSAQTVSENTERTPVAIYHPTYMVLVAGVSNAFLAGDLFNLYVSFEILLAASYVLLTLGGSASRIRAATTYVIVSLLSSIIFLAGIAAVYAAVGTVNLAELAVRLDQLPDATRMGLELTLLVAFAIKAAIFPLSAWLPDSYPTAPAPVTAVFAGLLTKVGIYAIIRLETLLFPASQLEVLLLAAAGASLVIGILGAVAQTDLKRVLSFTLVSHMGFMLFGIGVTTRLAIASTIYYVAHHITVQSTLFLVAGLIEHRTGTTNLGRLGGLAKAAPLLAVLFFLPAMNLAGIPPFSGFLGKVGLVEAGIARGNEASWILVVISVVTSLLTLYAIAKIWNRAFWQSPPSGTDIDRTGAPVPALMFGATGALVIVSVLLTVLAGPLLHYTDEAARSVLDRKPYVSAVLGEDAASHLHWRIGDDGTRVEGR</sequence>
<evidence type="ECO:0000256" key="4">
    <source>
        <dbReference type="ARBA" id="ARBA00022692"/>
    </source>
</evidence>
<feature type="transmembrane region" description="Helical" evidence="8">
    <location>
        <begin position="81"/>
        <end position="100"/>
    </location>
</feature>
<feature type="transmembrane region" description="Helical" evidence="8">
    <location>
        <begin position="36"/>
        <end position="61"/>
    </location>
</feature>
<dbReference type="InterPro" id="IPR001750">
    <property type="entry name" value="ND/Mrp_TM"/>
</dbReference>
<dbReference type="GO" id="GO:0008137">
    <property type="term" value="F:NADH dehydrogenase (ubiquinone) activity"/>
    <property type="evidence" value="ECO:0007669"/>
    <property type="project" value="InterPro"/>
</dbReference>
<organism evidence="10 11">
    <name type="scientific">Brachybacterium endophyticum</name>
    <dbReference type="NCBI Taxonomy" id="2182385"/>
    <lineage>
        <taxon>Bacteria</taxon>
        <taxon>Bacillati</taxon>
        <taxon>Actinomycetota</taxon>
        <taxon>Actinomycetes</taxon>
        <taxon>Micrococcales</taxon>
        <taxon>Dermabacteraceae</taxon>
        <taxon>Brachybacterium</taxon>
    </lineage>
</organism>
<evidence type="ECO:0000256" key="3">
    <source>
        <dbReference type="ARBA" id="ARBA00022475"/>
    </source>
</evidence>
<dbReference type="Pfam" id="PF00361">
    <property type="entry name" value="Proton_antipo_M"/>
    <property type="match status" value="1"/>
</dbReference>
<gene>
    <name evidence="10" type="ORF">DEO23_06455</name>
</gene>
<dbReference type="InterPro" id="IPR003918">
    <property type="entry name" value="NADH_UbQ_OxRdtase"/>
</dbReference>
<keyword evidence="4 7" id="KW-0812">Transmembrane</keyword>
<proteinExistence type="inferred from homology"/>